<evidence type="ECO:0000256" key="8">
    <source>
        <dbReference type="ARBA" id="ARBA00023012"/>
    </source>
</evidence>
<keyword evidence="8" id="KW-0902">Two-component regulatory system</keyword>
<evidence type="ECO:0000256" key="1">
    <source>
        <dbReference type="ARBA" id="ARBA00000085"/>
    </source>
</evidence>
<feature type="domain" description="Histidine kinase/HSP90-like ATPase" evidence="10">
    <location>
        <begin position="299"/>
        <end position="387"/>
    </location>
</feature>
<evidence type="ECO:0000313" key="13">
    <source>
        <dbReference type="Proteomes" id="UP000245634"/>
    </source>
</evidence>
<dbReference type="InterPro" id="IPR036890">
    <property type="entry name" value="HATPase_C_sf"/>
</dbReference>
<dbReference type="EMBL" id="QGGL01000015">
    <property type="protein sequence ID" value="PWK08440.1"/>
    <property type="molecule type" value="Genomic_DNA"/>
</dbReference>
<dbReference type="PANTHER" id="PTHR24421:SF10">
    <property type="entry name" value="NITRATE_NITRITE SENSOR PROTEIN NARQ"/>
    <property type="match status" value="1"/>
</dbReference>
<dbReference type="EC" id="2.7.13.3" evidence="2"/>
<keyword evidence="4" id="KW-0808">Transferase</keyword>
<keyword evidence="9" id="KW-0472">Membrane</keyword>
<comment type="caution">
    <text evidence="12">The sequence shown here is derived from an EMBL/GenBank/DDBJ whole genome shotgun (WGS) entry which is preliminary data.</text>
</comment>
<gene>
    <name evidence="12" type="ORF">C7459_11593</name>
</gene>
<evidence type="ECO:0000256" key="7">
    <source>
        <dbReference type="ARBA" id="ARBA00022840"/>
    </source>
</evidence>
<dbReference type="GO" id="GO:0016020">
    <property type="term" value="C:membrane"/>
    <property type="evidence" value="ECO:0007669"/>
    <property type="project" value="InterPro"/>
</dbReference>
<dbReference type="Pfam" id="PF07730">
    <property type="entry name" value="HisKA_3"/>
    <property type="match status" value="1"/>
</dbReference>
<dbReference type="CDD" id="cd16917">
    <property type="entry name" value="HATPase_UhpB-NarQ-NarX-like"/>
    <property type="match status" value="1"/>
</dbReference>
<dbReference type="InterPro" id="IPR011712">
    <property type="entry name" value="Sig_transdc_His_kin_sub3_dim/P"/>
</dbReference>
<feature type="transmembrane region" description="Helical" evidence="9">
    <location>
        <begin position="67"/>
        <end position="83"/>
    </location>
</feature>
<sequence>MFTKVLHMVDDLTDRLLTGRTLVALGMVFFAYRDVVSGTVGQVVMSAVLLVLYGSVFWFAERLQKPRDLLFVTFVLSVVTDLNVFVFDAGWWSVMLFLFLIGFFARRVPGNFAAVLSVIIGLQVLALQVRFGATVQDRLGLIVGIASVYMGMRGYRLRFEAGEVSRKHLEALQKAHTDLQDATVKSMHHAVLEERTRIARDIHDSLGHSLTSLIVQLQALQYLTTDSKPEVKEMVSNMLHVARSSLGEIRTSVHALADDKTVVGVTSLRAFVSQVEAHTHLTCRFLATDDIDLTPETTVTLYRILQEAITNTVRHAEATQVTVEILEPAPDVVQMCVRDDGRWKPGDPVVPGFGMKGMLERVAAAGGTLTFTPVSPHGLDVCCTVPMFTQQGSD</sequence>
<keyword evidence="7" id="KW-0067">ATP-binding</keyword>
<keyword evidence="9" id="KW-1133">Transmembrane helix</keyword>
<evidence type="ECO:0000256" key="9">
    <source>
        <dbReference type="SAM" id="Phobius"/>
    </source>
</evidence>
<evidence type="ECO:0000259" key="11">
    <source>
        <dbReference type="Pfam" id="PF07730"/>
    </source>
</evidence>
<dbReference type="GO" id="GO:0005524">
    <property type="term" value="F:ATP binding"/>
    <property type="evidence" value="ECO:0007669"/>
    <property type="project" value="UniProtKB-KW"/>
</dbReference>
<reference evidence="12 13" key="1">
    <citation type="submission" date="2018-05" db="EMBL/GenBank/DDBJ databases">
        <title>Genomic Encyclopedia of Type Strains, Phase IV (KMG-IV): sequencing the most valuable type-strain genomes for metagenomic binning, comparative biology and taxonomic classification.</title>
        <authorList>
            <person name="Goeker M."/>
        </authorList>
    </citation>
    <scope>NUCLEOTIDE SEQUENCE [LARGE SCALE GENOMIC DNA]</scope>
    <source>
        <strain evidence="12 13">DSM 18773</strain>
    </source>
</reference>
<dbReference type="InterPro" id="IPR003594">
    <property type="entry name" value="HATPase_dom"/>
</dbReference>
<evidence type="ECO:0000256" key="6">
    <source>
        <dbReference type="ARBA" id="ARBA00022777"/>
    </source>
</evidence>
<evidence type="ECO:0000256" key="3">
    <source>
        <dbReference type="ARBA" id="ARBA00022553"/>
    </source>
</evidence>
<feature type="transmembrane region" description="Helical" evidence="9">
    <location>
        <begin position="112"/>
        <end position="133"/>
    </location>
</feature>
<feature type="transmembrane region" description="Helical" evidence="9">
    <location>
        <begin position="38"/>
        <end position="60"/>
    </location>
</feature>
<dbReference type="Gene3D" id="1.20.5.1930">
    <property type="match status" value="1"/>
</dbReference>
<keyword evidence="5" id="KW-0547">Nucleotide-binding</keyword>
<dbReference type="AlphaFoldDB" id="A0A316D5F9"/>
<evidence type="ECO:0000256" key="4">
    <source>
        <dbReference type="ARBA" id="ARBA00022679"/>
    </source>
</evidence>
<feature type="transmembrane region" description="Helical" evidence="9">
    <location>
        <begin position="139"/>
        <end position="157"/>
    </location>
</feature>
<evidence type="ECO:0000313" key="12">
    <source>
        <dbReference type="EMBL" id="PWK08440.1"/>
    </source>
</evidence>
<keyword evidence="3" id="KW-0597">Phosphoprotein</keyword>
<accession>A0A316D5F9</accession>
<keyword evidence="9" id="KW-0812">Transmembrane</keyword>
<dbReference type="GO" id="GO:0000155">
    <property type="term" value="F:phosphorelay sensor kinase activity"/>
    <property type="evidence" value="ECO:0007669"/>
    <property type="project" value="InterPro"/>
</dbReference>
<feature type="domain" description="Signal transduction histidine kinase subgroup 3 dimerisation and phosphoacceptor" evidence="11">
    <location>
        <begin position="194"/>
        <end position="258"/>
    </location>
</feature>
<dbReference type="Proteomes" id="UP000245634">
    <property type="component" value="Unassembled WGS sequence"/>
</dbReference>
<dbReference type="OrthoDB" id="199946at2"/>
<proteinExistence type="predicted"/>
<organism evidence="12 13">
    <name type="scientific">Tumebacillus permanentifrigoris</name>
    <dbReference type="NCBI Taxonomy" id="378543"/>
    <lineage>
        <taxon>Bacteria</taxon>
        <taxon>Bacillati</taxon>
        <taxon>Bacillota</taxon>
        <taxon>Bacilli</taxon>
        <taxon>Bacillales</taxon>
        <taxon>Alicyclobacillaceae</taxon>
        <taxon>Tumebacillus</taxon>
    </lineage>
</organism>
<dbReference type="RefSeq" id="WP_146201028.1">
    <property type="nucleotide sequence ID" value="NZ_QGGL01000015.1"/>
</dbReference>
<evidence type="ECO:0000256" key="5">
    <source>
        <dbReference type="ARBA" id="ARBA00022741"/>
    </source>
</evidence>
<keyword evidence="13" id="KW-1185">Reference proteome</keyword>
<evidence type="ECO:0000259" key="10">
    <source>
        <dbReference type="Pfam" id="PF02518"/>
    </source>
</evidence>
<evidence type="ECO:0000256" key="2">
    <source>
        <dbReference type="ARBA" id="ARBA00012438"/>
    </source>
</evidence>
<dbReference type="SUPFAM" id="SSF55874">
    <property type="entry name" value="ATPase domain of HSP90 chaperone/DNA topoisomerase II/histidine kinase"/>
    <property type="match status" value="1"/>
</dbReference>
<dbReference type="InterPro" id="IPR050482">
    <property type="entry name" value="Sensor_HK_TwoCompSys"/>
</dbReference>
<dbReference type="GO" id="GO:0046983">
    <property type="term" value="F:protein dimerization activity"/>
    <property type="evidence" value="ECO:0007669"/>
    <property type="project" value="InterPro"/>
</dbReference>
<dbReference type="Gene3D" id="3.30.565.10">
    <property type="entry name" value="Histidine kinase-like ATPase, C-terminal domain"/>
    <property type="match status" value="1"/>
</dbReference>
<keyword evidence="6 12" id="KW-0418">Kinase</keyword>
<dbReference type="Pfam" id="PF02518">
    <property type="entry name" value="HATPase_c"/>
    <property type="match status" value="1"/>
</dbReference>
<protein>
    <recommendedName>
        <fullName evidence="2">histidine kinase</fullName>
        <ecNumber evidence="2">2.7.13.3</ecNumber>
    </recommendedName>
</protein>
<comment type="catalytic activity">
    <reaction evidence="1">
        <text>ATP + protein L-histidine = ADP + protein N-phospho-L-histidine.</text>
        <dbReference type="EC" id="2.7.13.3"/>
    </reaction>
</comment>
<dbReference type="PANTHER" id="PTHR24421">
    <property type="entry name" value="NITRATE/NITRITE SENSOR PROTEIN NARX-RELATED"/>
    <property type="match status" value="1"/>
</dbReference>
<name>A0A316D5F9_9BACL</name>